<evidence type="ECO:0000313" key="2">
    <source>
        <dbReference type="EMBL" id="MEZ0490915.1"/>
    </source>
</evidence>
<dbReference type="SUPFAM" id="SSF55729">
    <property type="entry name" value="Acyl-CoA N-acyltransferases (Nat)"/>
    <property type="match status" value="1"/>
</dbReference>
<dbReference type="RefSeq" id="WP_370716951.1">
    <property type="nucleotide sequence ID" value="NZ_JBGGTQ010000001.1"/>
</dbReference>
<dbReference type="InterPro" id="IPR038740">
    <property type="entry name" value="BioF2-like_GNAT_dom"/>
</dbReference>
<protein>
    <submittedName>
        <fullName evidence="2">GNAT family N-acetyltransferase</fullName>
    </submittedName>
</protein>
<dbReference type="Gene3D" id="3.40.630.30">
    <property type="match status" value="1"/>
</dbReference>
<keyword evidence="3" id="KW-1185">Reference proteome</keyword>
<sequence>MPEDLTGLRPVVPDTCSLVPLGEELEREWDDLAATCAASPFQRPGWFRAWLQAFGAERTLDLLAVRRDGALVAVLPLVNGALGAKAPVNDETPLLAPVALDTAAASSLGRRLAGAAHAVDLRFLPVGEHERALVTAARASTGTVVRELVRSSPYVAVDGSWDEHLHQAVSPSRRRNLRRAERRLRERADLRLEVHDGSRDLDRLLHEGFGLEAQGWKGREGTAVVSRPRTAAFYWALARWAAQQGVLRLQFLRLDDRPIAFSFTLEQGGSAYGVKTTYAEDLRSFGPGVLLTHWLLADAFERPGLRSFEMLGEPDPYKLEFASGVREQVRVRVYDGSVRSVVQRRAESTFSAGRAELRRRVPAETRARLAARLSTARARLAPWALQALPTGGQAGSSSRYNATSP</sequence>
<name>A0ABV4HYP4_9ACTN</name>
<dbReference type="EMBL" id="JBGGTQ010000001">
    <property type="protein sequence ID" value="MEZ0490915.1"/>
    <property type="molecule type" value="Genomic_DNA"/>
</dbReference>
<proteinExistence type="predicted"/>
<evidence type="ECO:0000259" key="1">
    <source>
        <dbReference type="Pfam" id="PF13480"/>
    </source>
</evidence>
<comment type="caution">
    <text evidence="2">The sequence shown here is derived from an EMBL/GenBank/DDBJ whole genome shotgun (WGS) entry which is preliminary data.</text>
</comment>
<gene>
    <name evidence="2" type="ORF">AB2L28_01525</name>
</gene>
<reference evidence="2 3" key="1">
    <citation type="submission" date="2024-07" db="EMBL/GenBank/DDBJ databases">
        <authorList>
            <person name="Thanompreechachai J."/>
            <person name="Duangmal K."/>
        </authorList>
    </citation>
    <scope>NUCLEOTIDE SEQUENCE [LARGE SCALE GENOMIC DNA]</scope>
    <source>
        <strain evidence="2 3">TBRC 1896</strain>
    </source>
</reference>
<dbReference type="Proteomes" id="UP001566476">
    <property type="component" value="Unassembled WGS sequence"/>
</dbReference>
<accession>A0ABV4HYP4</accession>
<evidence type="ECO:0000313" key="3">
    <source>
        <dbReference type="Proteomes" id="UP001566476"/>
    </source>
</evidence>
<dbReference type="Pfam" id="PF13480">
    <property type="entry name" value="Acetyltransf_6"/>
    <property type="match status" value="1"/>
</dbReference>
<dbReference type="InterPro" id="IPR016181">
    <property type="entry name" value="Acyl_CoA_acyltransferase"/>
</dbReference>
<organism evidence="2 3">
    <name type="scientific">Kineococcus mangrovi</name>
    <dbReference type="NCBI Taxonomy" id="1660183"/>
    <lineage>
        <taxon>Bacteria</taxon>
        <taxon>Bacillati</taxon>
        <taxon>Actinomycetota</taxon>
        <taxon>Actinomycetes</taxon>
        <taxon>Kineosporiales</taxon>
        <taxon>Kineosporiaceae</taxon>
        <taxon>Kineococcus</taxon>
    </lineage>
</organism>
<feature type="domain" description="BioF2-like acetyltransferase" evidence="1">
    <location>
        <begin position="172"/>
        <end position="318"/>
    </location>
</feature>